<proteinExistence type="predicted"/>
<name>A0A1D8IRP3_9GAMM</name>
<reference evidence="3" key="1">
    <citation type="submission" date="2016-09" db="EMBL/GenBank/DDBJ databases">
        <title>Acidihalobacter prosperus F5.</title>
        <authorList>
            <person name="Khaleque H.N."/>
            <person name="Ramsay J.P."/>
            <person name="Kaksonen A.H."/>
            <person name="Boxall N.J."/>
            <person name="Watkin E.L.J."/>
        </authorList>
    </citation>
    <scope>NUCLEOTIDE SEQUENCE [LARGE SCALE GENOMIC DNA]</scope>
    <source>
        <strain evidence="3">F5</strain>
    </source>
</reference>
<dbReference type="Gene3D" id="1.25.40.10">
    <property type="entry name" value="Tetratricopeptide repeat domain"/>
    <property type="match status" value="1"/>
</dbReference>
<feature type="chain" id="PRO_5009108371" description="Sel1 repeat family protein" evidence="1">
    <location>
        <begin position="21"/>
        <end position="193"/>
    </location>
</feature>
<dbReference type="SUPFAM" id="SSF81901">
    <property type="entry name" value="HCP-like"/>
    <property type="match status" value="1"/>
</dbReference>
<dbReference type="Proteomes" id="UP000095401">
    <property type="component" value="Chromosome"/>
</dbReference>
<keyword evidence="3" id="KW-1185">Reference proteome</keyword>
<dbReference type="AlphaFoldDB" id="A0A1D8IRP3"/>
<dbReference type="EMBL" id="CP017415">
    <property type="protein sequence ID" value="AOU99065.1"/>
    <property type="molecule type" value="Genomic_DNA"/>
</dbReference>
<dbReference type="PANTHER" id="PTHR11102:SF160">
    <property type="entry name" value="ERAD-ASSOCIATED E3 UBIQUITIN-PROTEIN LIGASE COMPONENT HRD3"/>
    <property type="match status" value="1"/>
</dbReference>
<evidence type="ECO:0000256" key="1">
    <source>
        <dbReference type="SAM" id="SignalP"/>
    </source>
</evidence>
<dbReference type="KEGG" id="aprs:BI364_14950"/>
<dbReference type="InterPro" id="IPR011990">
    <property type="entry name" value="TPR-like_helical_dom_sf"/>
</dbReference>
<accession>A0A1D8IRP3</accession>
<dbReference type="InterPro" id="IPR050767">
    <property type="entry name" value="Sel1_AlgK"/>
</dbReference>
<feature type="signal peptide" evidence="1">
    <location>
        <begin position="1"/>
        <end position="20"/>
    </location>
</feature>
<dbReference type="InterPro" id="IPR006597">
    <property type="entry name" value="Sel1-like"/>
</dbReference>
<protein>
    <recommendedName>
        <fullName evidence="4">Sel1 repeat family protein</fullName>
    </recommendedName>
</protein>
<evidence type="ECO:0000313" key="2">
    <source>
        <dbReference type="EMBL" id="AOU99065.1"/>
    </source>
</evidence>
<gene>
    <name evidence="2" type="ORF">BI364_14950</name>
</gene>
<organism evidence="2 3">
    <name type="scientific">Acidihalobacter yilgarnensis</name>
    <dbReference type="NCBI Taxonomy" id="2819280"/>
    <lineage>
        <taxon>Bacteria</taxon>
        <taxon>Pseudomonadati</taxon>
        <taxon>Pseudomonadota</taxon>
        <taxon>Gammaproteobacteria</taxon>
        <taxon>Chromatiales</taxon>
        <taxon>Ectothiorhodospiraceae</taxon>
        <taxon>Acidihalobacter</taxon>
    </lineage>
</organism>
<dbReference type="PANTHER" id="PTHR11102">
    <property type="entry name" value="SEL-1-LIKE PROTEIN"/>
    <property type="match status" value="1"/>
</dbReference>
<evidence type="ECO:0000313" key="3">
    <source>
        <dbReference type="Proteomes" id="UP000095401"/>
    </source>
</evidence>
<dbReference type="SMART" id="SM00671">
    <property type="entry name" value="SEL1"/>
    <property type="match status" value="3"/>
</dbReference>
<keyword evidence="1" id="KW-0732">Signal</keyword>
<dbReference type="Pfam" id="PF08238">
    <property type="entry name" value="Sel1"/>
    <property type="match status" value="3"/>
</dbReference>
<dbReference type="RefSeq" id="WP_070079418.1">
    <property type="nucleotide sequence ID" value="NZ_CP017415.1"/>
</dbReference>
<sequence length="193" mass="21188">MARWRVAIGLMALLPLAAWADMSPTQGHRLAVMALGHDVKAYLRLDVAAHAGDAVAMNWLGAYWESAGDPLRARSDYLRAATSGNRTAALNLGYLYRFGRGVPENPAQAVVWYRRAAQLGSAHALAELGNAYYLGQGVRQDRTQAYRWYWLAARRSPQWRSVLGALAAEIGPSATARAKDAARAWLTAREVRP</sequence>
<evidence type="ECO:0008006" key="4">
    <source>
        <dbReference type="Google" id="ProtNLM"/>
    </source>
</evidence>